<dbReference type="Pfam" id="PF05127">
    <property type="entry name" value="NAT10_TcmA_helicase"/>
    <property type="match status" value="1"/>
</dbReference>
<dbReference type="Pfam" id="PF08351">
    <property type="entry name" value="TmcA_N"/>
    <property type="match status" value="1"/>
</dbReference>
<feature type="binding site" evidence="9">
    <location>
        <begin position="490"/>
        <end position="492"/>
    </location>
    <ligand>
        <name>acetyl-CoA</name>
        <dbReference type="ChEBI" id="CHEBI:57288"/>
    </ligand>
</feature>
<dbReference type="EMBL" id="JBFRYA010000021">
    <property type="protein sequence ID" value="MEX1670702.1"/>
    <property type="molecule type" value="Genomic_DNA"/>
</dbReference>
<dbReference type="SUPFAM" id="SSF52540">
    <property type="entry name" value="P-loop containing nucleoside triphosphate hydrolases"/>
    <property type="match status" value="1"/>
</dbReference>
<keyword evidence="4 9" id="KW-0819">tRNA processing</keyword>
<feature type="domain" description="N-acetyltransferase" evidence="10">
    <location>
        <begin position="380"/>
        <end position="571"/>
    </location>
</feature>
<dbReference type="PROSITE" id="PS51186">
    <property type="entry name" value="GNAT"/>
    <property type="match status" value="1"/>
</dbReference>
<keyword evidence="5 9" id="KW-0547">Nucleotide-binding</keyword>
<dbReference type="Gene3D" id="3.40.50.11040">
    <property type="match status" value="1"/>
</dbReference>
<evidence type="ECO:0000256" key="7">
    <source>
        <dbReference type="ARBA" id="ARBA00022884"/>
    </source>
</evidence>
<evidence type="ECO:0000313" key="11">
    <source>
        <dbReference type="EMBL" id="MEX1670702.1"/>
    </source>
</evidence>
<comment type="caution">
    <text evidence="11">The sequence shown here is derived from an EMBL/GenBank/DDBJ whole genome shotgun (WGS) entry which is preliminary data.</text>
</comment>
<feature type="binding site" evidence="9">
    <location>
        <position position="349"/>
    </location>
    <ligand>
        <name>ATP</name>
        <dbReference type="ChEBI" id="CHEBI:30616"/>
    </ligand>
</feature>
<evidence type="ECO:0000256" key="9">
    <source>
        <dbReference type="HAMAP-Rule" id="MF_01886"/>
    </source>
</evidence>
<keyword evidence="3 9" id="KW-0808">Transferase</keyword>
<protein>
    <recommendedName>
        <fullName evidence="9">tRNA(Met) cytidine acetyltransferase TmcA</fullName>
        <ecNumber evidence="9">2.3.1.193</ecNumber>
    </recommendedName>
</protein>
<sequence>MSSPSVTAPSLVIPEFYAQLRAQGLYRGHRYLLFISGTEEWCVAQLANLPGALDNCLLLANESLYGVEPQQTKNILGCEFSSLIINAHEHQDINAWLAAAGSLSAGGVLAMLCPALDAWPQKFSASALYGAVTESVFILRILDLLSSLPGVFCWTQGGVLNGDMPADGEAWQQCLPTPDQSSVLAAIQQVVCGRTKRPLLIRSDRGRGKTSGLGLAVAQLFGARDCRRVLITAPSADAVAGAFEHLARTAANAQVTATQCVVDDCILQFLPVDAALKSREQWDLLLVDEAAALPVASLQQLLRRYPRLVFSTTVHGYEGSGRGFDIRFKAVLDRERPQWRRQVMLEPIRWAAEDPLEHALNRLFLLNAEPLDDDGAVLPPRIHVLDRKDFGDEGLLRQIFGLLVQAHYQTTPQDLQYLLDGNAELIVAMSGSRVVGVCQLLPEGGFSRELAAEIIAGQRRPRGHLVGQRLAHLNAEPRYVVAPSLRITRIAVVADKRRNGLGKALLAAAETLGRSRGAAYLSSSFAADPSVIDFWLSEQFSPVCLGSRRDTASGLHSLIVIKGLQAEFTLGVADLCAQLHRDLPLSLNSVYSDMSPELLLTLLAASRAAISAPPAAVMRAVQRYCSGELKFEQAAASMSCLCLRYDLRSVADAELAVARVILGRSWGVLAEQYDLAGRKEIEQRLRDIFLKIISIVGEV</sequence>
<dbReference type="InterPro" id="IPR013562">
    <property type="entry name" value="TmcA/NAT10_N"/>
</dbReference>
<dbReference type="InterPro" id="IPR016181">
    <property type="entry name" value="Acyl_CoA_acyltransferase"/>
</dbReference>
<feature type="binding site" evidence="9">
    <location>
        <position position="180"/>
    </location>
    <ligand>
        <name>ATP</name>
        <dbReference type="ChEBI" id="CHEBI:30616"/>
    </ligand>
</feature>
<evidence type="ECO:0000256" key="8">
    <source>
        <dbReference type="ARBA" id="ARBA00023315"/>
    </source>
</evidence>
<comment type="catalytic activity">
    <reaction evidence="9">
        <text>cytidine(34) in elongator tRNA(Met) + acetyl-CoA + ATP + H2O = N(4)-acetylcytidine(34) in elongator tRNA(Met) + ADP + phosphate + CoA + H(+)</text>
        <dbReference type="Rhea" id="RHEA:43788"/>
        <dbReference type="Rhea" id="RHEA-COMP:10693"/>
        <dbReference type="Rhea" id="RHEA-COMP:10694"/>
        <dbReference type="ChEBI" id="CHEBI:15377"/>
        <dbReference type="ChEBI" id="CHEBI:15378"/>
        <dbReference type="ChEBI" id="CHEBI:30616"/>
        <dbReference type="ChEBI" id="CHEBI:43474"/>
        <dbReference type="ChEBI" id="CHEBI:57287"/>
        <dbReference type="ChEBI" id="CHEBI:57288"/>
        <dbReference type="ChEBI" id="CHEBI:74900"/>
        <dbReference type="ChEBI" id="CHEBI:82748"/>
        <dbReference type="ChEBI" id="CHEBI:456216"/>
        <dbReference type="EC" id="2.3.1.193"/>
    </reaction>
</comment>
<reference evidence="11 12" key="1">
    <citation type="journal article" date="2011" name="Int. J. Syst. Evol. Microbiol.">
        <title>Zhongshania antarctica gen. nov., sp. nov. and Zhongshania guokunii sp. nov., gammaproteobacteria respectively isolated from coastal attached (fast) ice and surface seawater of the Antarctic.</title>
        <authorList>
            <person name="Li H.J."/>
            <person name="Zhang X.Y."/>
            <person name="Chen C.X."/>
            <person name="Zhang Y.J."/>
            <person name="Gao Z.M."/>
            <person name="Yu Y."/>
            <person name="Chen X.L."/>
            <person name="Chen B."/>
            <person name="Zhang Y.Z."/>
        </authorList>
    </citation>
    <scope>NUCLEOTIDE SEQUENCE [LARGE SCALE GENOMIC DNA]</scope>
    <source>
        <strain evidence="11 12">ZS6-22T</strain>
    </source>
</reference>
<dbReference type="InterPro" id="IPR027417">
    <property type="entry name" value="P-loop_NTPase"/>
</dbReference>
<evidence type="ECO:0000256" key="5">
    <source>
        <dbReference type="ARBA" id="ARBA00022741"/>
    </source>
</evidence>
<dbReference type="CDD" id="cd04301">
    <property type="entry name" value="NAT_SF"/>
    <property type="match status" value="1"/>
</dbReference>
<keyword evidence="2 9" id="KW-0820">tRNA-binding</keyword>
<comment type="subcellular location">
    <subcellularLocation>
        <location evidence="9">Cytoplasm</location>
    </subcellularLocation>
</comment>
<dbReference type="InterPro" id="IPR032672">
    <property type="entry name" value="TmcA/NAT10/Kre33"/>
</dbReference>
<comment type="similarity">
    <text evidence="9">Belongs to the TmcA family.</text>
</comment>
<comment type="caution">
    <text evidence="9">Lacks conserved residue(s) required for the propagation of feature annotation.</text>
</comment>
<dbReference type="HAMAP" id="MF_01886">
    <property type="entry name" value="tRNA_acetyltr_TmcA"/>
    <property type="match status" value="1"/>
</dbReference>
<evidence type="ECO:0000256" key="3">
    <source>
        <dbReference type="ARBA" id="ARBA00022679"/>
    </source>
</evidence>
<evidence type="ECO:0000313" key="12">
    <source>
        <dbReference type="Proteomes" id="UP001557485"/>
    </source>
</evidence>
<dbReference type="SUPFAM" id="SSF55729">
    <property type="entry name" value="Acyl-CoA N-acyltransferases (Nat)"/>
    <property type="match status" value="1"/>
</dbReference>
<proteinExistence type="inferred from homology"/>
<accession>A0ABV3U9R3</accession>
<dbReference type="Gene3D" id="3.40.630.30">
    <property type="match status" value="1"/>
</dbReference>
<evidence type="ECO:0000256" key="2">
    <source>
        <dbReference type="ARBA" id="ARBA00022555"/>
    </source>
</evidence>
<name>A0ABV3U9R3_9GAMM</name>
<dbReference type="PANTHER" id="PTHR10925:SF5">
    <property type="entry name" value="RNA CYTIDINE ACETYLTRANSFERASE"/>
    <property type="match status" value="1"/>
</dbReference>
<keyword evidence="1 9" id="KW-0963">Cytoplasm</keyword>
<evidence type="ECO:0000256" key="4">
    <source>
        <dbReference type="ARBA" id="ARBA00022694"/>
    </source>
</evidence>
<evidence type="ECO:0000256" key="6">
    <source>
        <dbReference type="ARBA" id="ARBA00022840"/>
    </source>
</evidence>
<dbReference type="PANTHER" id="PTHR10925">
    <property type="entry name" value="N-ACETYLTRANSFERASE 10"/>
    <property type="match status" value="1"/>
</dbReference>
<gene>
    <name evidence="9" type="primary">tmcA</name>
    <name evidence="11" type="ORF">AB4876_17410</name>
</gene>
<dbReference type="RefSeq" id="WP_368383011.1">
    <property type="nucleotide sequence ID" value="NZ_JBFRYA010000021.1"/>
</dbReference>
<evidence type="ECO:0000259" key="10">
    <source>
        <dbReference type="PROSITE" id="PS51186"/>
    </source>
</evidence>
<comment type="function">
    <text evidence="9">Catalyzes the formation of N(4)-acetylcytidine (ac(4)C) at the wobble position of tRNA(Met), by using acetyl-CoA as an acetyl donor and ATP (or GTP).</text>
</comment>
<dbReference type="InterPro" id="IPR000182">
    <property type="entry name" value="GNAT_dom"/>
</dbReference>
<dbReference type="InterPro" id="IPR024914">
    <property type="entry name" value="tRNA_acetyltr_TmcA"/>
</dbReference>
<organism evidence="11 12">
    <name type="scientific">Zhongshania guokunii</name>
    <dbReference type="NCBI Taxonomy" id="641783"/>
    <lineage>
        <taxon>Bacteria</taxon>
        <taxon>Pseudomonadati</taxon>
        <taxon>Pseudomonadota</taxon>
        <taxon>Gammaproteobacteria</taxon>
        <taxon>Cellvibrionales</taxon>
        <taxon>Spongiibacteraceae</taxon>
        <taxon>Zhongshania</taxon>
    </lineage>
</organism>
<dbReference type="Proteomes" id="UP001557485">
    <property type="component" value="Unassembled WGS sequence"/>
</dbReference>
<keyword evidence="7 9" id="KW-0694">RNA-binding</keyword>
<keyword evidence="8 9" id="KW-0012">Acyltransferase</keyword>
<dbReference type="EC" id="2.3.1.193" evidence="9"/>
<keyword evidence="6 9" id="KW-0067">ATP-binding</keyword>
<dbReference type="Pfam" id="PF13718">
    <property type="entry name" value="GNAT_acetyltr_2"/>
    <property type="match status" value="1"/>
</dbReference>
<keyword evidence="12" id="KW-1185">Reference proteome</keyword>
<dbReference type="Gene3D" id="3.40.50.300">
    <property type="entry name" value="P-loop containing nucleotide triphosphate hydrolases"/>
    <property type="match status" value="1"/>
</dbReference>
<dbReference type="InterPro" id="IPR007807">
    <property type="entry name" value="TcmA/NAT10_helicase"/>
</dbReference>
<evidence type="ECO:0000256" key="1">
    <source>
        <dbReference type="ARBA" id="ARBA00022490"/>
    </source>
</evidence>